<sequence>MNHKESDRQIFFKVDAHYRFLIALVASAGGFFLVHSDETLPEGILMAWICFAFMVIILDWIIIFTSHPMEVRRIAKLQDSSRSFLFLFTIVSAVMSLAAIVFLLLSAKGHTGSGVAFPVVLAMASVLVSWWLVHTLFTLRYAHLYYEPERTKKPAGGLEFPGDLKEPDYLDFVYFSFVIGMTFQVSDVEISSRRIRRLALIHALISFAFNTAIVALSINIISGLV</sequence>
<accession>A0A2H9VNI4</accession>
<dbReference type="Proteomes" id="UP000242687">
    <property type="component" value="Unassembled WGS sequence"/>
</dbReference>
<organism evidence="2 3">
    <name type="scientific">Mucilaginibacter auburnensis</name>
    <dbReference type="NCBI Taxonomy" id="1457233"/>
    <lineage>
        <taxon>Bacteria</taxon>
        <taxon>Pseudomonadati</taxon>
        <taxon>Bacteroidota</taxon>
        <taxon>Sphingobacteriia</taxon>
        <taxon>Sphingobacteriales</taxon>
        <taxon>Sphingobacteriaceae</taxon>
        <taxon>Mucilaginibacter</taxon>
    </lineage>
</organism>
<comment type="caution">
    <text evidence="2">The sequence shown here is derived from an EMBL/GenBank/DDBJ whole genome shotgun (WGS) entry which is preliminary data.</text>
</comment>
<feature type="transmembrane region" description="Helical" evidence="1">
    <location>
        <begin position="84"/>
        <end position="107"/>
    </location>
</feature>
<evidence type="ECO:0000313" key="3">
    <source>
        <dbReference type="Proteomes" id="UP000242687"/>
    </source>
</evidence>
<dbReference type="Pfam" id="PF07077">
    <property type="entry name" value="DUF1345"/>
    <property type="match status" value="1"/>
</dbReference>
<keyword evidence="1" id="KW-0812">Transmembrane</keyword>
<gene>
    <name evidence="2" type="ORF">CLV57_3038</name>
</gene>
<keyword evidence="1" id="KW-1133">Transmembrane helix</keyword>
<keyword evidence="1" id="KW-0472">Membrane</keyword>
<evidence type="ECO:0000256" key="1">
    <source>
        <dbReference type="SAM" id="Phobius"/>
    </source>
</evidence>
<feature type="transmembrane region" description="Helical" evidence="1">
    <location>
        <begin position="45"/>
        <end position="64"/>
    </location>
</feature>
<name>A0A2H9VNI4_9SPHI</name>
<feature type="transmembrane region" description="Helical" evidence="1">
    <location>
        <begin position="199"/>
        <end position="221"/>
    </location>
</feature>
<dbReference type="InterPro" id="IPR009781">
    <property type="entry name" value="DUF1345"/>
</dbReference>
<proteinExistence type="predicted"/>
<dbReference type="AlphaFoldDB" id="A0A2H9VNI4"/>
<protein>
    <submittedName>
        <fullName evidence="2">Putative membrane protein</fullName>
    </submittedName>
</protein>
<dbReference type="RefSeq" id="WP_100342204.1">
    <property type="nucleotide sequence ID" value="NZ_PGFJ01000002.1"/>
</dbReference>
<dbReference type="OrthoDB" id="64737at2"/>
<keyword evidence="3" id="KW-1185">Reference proteome</keyword>
<feature type="transmembrane region" description="Helical" evidence="1">
    <location>
        <begin position="16"/>
        <end position="33"/>
    </location>
</feature>
<dbReference type="EMBL" id="PGFJ01000002">
    <property type="protein sequence ID" value="PJJ79899.1"/>
    <property type="molecule type" value="Genomic_DNA"/>
</dbReference>
<reference evidence="2 3" key="1">
    <citation type="submission" date="2017-11" db="EMBL/GenBank/DDBJ databases">
        <title>Genomic Encyclopedia of Archaeal and Bacterial Type Strains, Phase II (KMG-II): From Individual Species to Whole Genera.</title>
        <authorList>
            <person name="Goeker M."/>
        </authorList>
    </citation>
    <scope>NUCLEOTIDE SEQUENCE [LARGE SCALE GENOMIC DNA]</scope>
    <source>
        <strain evidence="2 3">DSM 28175</strain>
    </source>
</reference>
<evidence type="ECO:0000313" key="2">
    <source>
        <dbReference type="EMBL" id="PJJ79899.1"/>
    </source>
</evidence>
<feature type="transmembrane region" description="Helical" evidence="1">
    <location>
        <begin position="113"/>
        <end position="133"/>
    </location>
</feature>